<gene>
    <name evidence="1" type="ORF">SFMTTN_0085</name>
</gene>
<sequence>MIVLDTHIRVNWILGSDAAQYPSIIATMQSETIGRHVPSLDRTELMENMLIEPWDSSK</sequence>
<comment type="caution">
    <text evidence="1">The sequence shown here is derived from an EMBL/GenBank/DDBJ whole genome shotgun (WGS) entry which is preliminary data.</text>
</comment>
<accession>A0A401J9N4</accession>
<dbReference type="Proteomes" id="UP000286806">
    <property type="component" value="Unassembled WGS sequence"/>
</dbReference>
<organism evidence="1 2">
    <name type="scientific">Sulfuriferula multivorans</name>
    <dbReference type="NCBI Taxonomy" id="1559896"/>
    <lineage>
        <taxon>Bacteria</taxon>
        <taxon>Pseudomonadati</taxon>
        <taxon>Pseudomonadota</taxon>
        <taxon>Betaproteobacteria</taxon>
        <taxon>Nitrosomonadales</taxon>
        <taxon>Sulfuricellaceae</taxon>
        <taxon>Sulfuriferula</taxon>
    </lineage>
</organism>
<keyword evidence="2" id="KW-1185">Reference proteome</keyword>
<name>A0A401J9N4_9PROT</name>
<reference evidence="1 2" key="1">
    <citation type="journal article" date="2019" name="Front. Microbiol.">
        <title>Genomes of Neutrophilic Sulfur-Oxidizing Chemolithoautotrophs Representing 9 Proteobacterial Species From 8 Genera.</title>
        <authorList>
            <person name="Watanabe T."/>
            <person name="Kojima H."/>
            <person name="Umezawa K."/>
            <person name="Hori C."/>
            <person name="Takasuka T.E."/>
            <person name="Kato Y."/>
            <person name="Fukui M."/>
        </authorList>
    </citation>
    <scope>NUCLEOTIDE SEQUENCE [LARGE SCALE GENOMIC DNA]</scope>
    <source>
        <strain evidence="1 2">TTN</strain>
    </source>
</reference>
<evidence type="ECO:0000313" key="2">
    <source>
        <dbReference type="Proteomes" id="UP000286806"/>
    </source>
</evidence>
<proteinExistence type="predicted"/>
<dbReference type="EMBL" id="BGOW01000001">
    <property type="protein sequence ID" value="GBL44290.1"/>
    <property type="molecule type" value="Genomic_DNA"/>
</dbReference>
<dbReference type="AlphaFoldDB" id="A0A401J9N4"/>
<evidence type="ECO:0000313" key="1">
    <source>
        <dbReference type="EMBL" id="GBL44290.1"/>
    </source>
</evidence>
<dbReference type="RefSeq" id="WP_189836217.1">
    <property type="nucleotide sequence ID" value="NZ_BGOW01000001.1"/>
</dbReference>
<protein>
    <submittedName>
        <fullName evidence="1">Uncharacterized protein</fullName>
    </submittedName>
</protein>